<name>A0AAD6CRM1_9EURO</name>
<dbReference type="Proteomes" id="UP001220324">
    <property type="component" value="Unassembled WGS sequence"/>
</dbReference>
<protein>
    <submittedName>
        <fullName evidence="2">Uncharacterized protein</fullName>
    </submittedName>
</protein>
<organism evidence="2 3">
    <name type="scientific">Penicillium frequentans</name>
    <dbReference type="NCBI Taxonomy" id="3151616"/>
    <lineage>
        <taxon>Eukaryota</taxon>
        <taxon>Fungi</taxon>
        <taxon>Dikarya</taxon>
        <taxon>Ascomycota</taxon>
        <taxon>Pezizomycotina</taxon>
        <taxon>Eurotiomycetes</taxon>
        <taxon>Eurotiomycetidae</taxon>
        <taxon>Eurotiales</taxon>
        <taxon>Aspergillaceae</taxon>
        <taxon>Penicillium</taxon>
    </lineage>
</organism>
<sequence length="547" mass="61771">MTGTVGPCRLQSDLIAEAEGNDCPAQLLLSSFGQQGNFTHYQYRLLLWVPISTSVECVDVLRQKTSRLAQEVYEREFRVTVRHDFIFQKEDVEVITIPSYPNNKKRPLHIDSHAPTRTPGARQTHSKDYSSPSRLPSHDSEELVRQSYVQAQKSKTISFTRIPRRVTVTGVGIGRYDPFEIQPHHFKNAQLDENKSKQIIDIICAARSVLPKAVDWSRYAQEHSFDAESVDKVIVEAFCSDASSNPDPIRMTVTDLGCGLLKGSRRLKSKNLRAAKLAKLLGCAVMCVSEYIEGGFKQSAGILNRKMAAALEEVPGVQKRSRNIARYFCWMASEATGWKGRSLALYFLLENMGRERLYRLFSITNPAPAAELVNLLNSSEYSTILPDADTAMDVIEIVKHLLGGTVEDLTICNALGYHVDALAKCLSPPIDYSQEWLQYFLRQIPRHQPTLIHVPTSSQSRLGPIQESHDQNVANHDDATLTECLGEQRPMKSRREDHRMTGSEYNWDNGPLEIFPFSFHETDFYPDKGSYNAVELLGTDDTTFEFF</sequence>
<evidence type="ECO:0000313" key="3">
    <source>
        <dbReference type="Proteomes" id="UP001220324"/>
    </source>
</evidence>
<keyword evidence="3" id="KW-1185">Reference proteome</keyword>
<comment type="caution">
    <text evidence="2">The sequence shown here is derived from an EMBL/GenBank/DDBJ whole genome shotgun (WGS) entry which is preliminary data.</text>
</comment>
<reference evidence="2 3" key="1">
    <citation type="journal article" date="2023" name="IMA Fungus">
        <title>Comparative genomic study of the Penicillium genus elucidates a diverse pangenome and 15 lateral gene transfer events.</title>
        <authorList>
            <person name="Petersen C."/>
            <person name="Sorensen T."/>
            <person name="Nielsen M.R."/>
            <person name="Sondergaard T.E."/>
            <person name="Sorensen J.L."/>
            <person name="Fitzpatrick D.A."/>
            <person name="Frisvad J.C."/>
            <person name="Nielsen K.L."/>
        </authorList>
    </citation>
    <scope>NUCLEOTIDE SEQUENCE [LARGE SCALE GENOMIC DNA]</scope>
    <source>
        <strain evidence="2 3">IBT 35679</strain>
    </source>
</reference>
<feature type="region of interest" description="Disordered" evidence="1">
    <location>
        <begin position="105"/>
        <end position="143"/>
    </location>
</feature>
<dbReference type="EMBL" id="JAQIZZ010000006">
    <property type="protein sequence ID" value="KAJ5537511.1"/>
    <property type="molecule type" value="Genomic_DNA"/>
</dbReference>
<dbReference type="AlphaFoldDB" id="A0AAD6CRM1"/>
<gene>
    <name evidence="2" type="ORF">N7494_006990</name>
</gene>
<proteinExistence type="predicted"/>
<accession>A0AAD6CRM1</accession>
<evidence type="ECO:0000256" key="1">
    <source>
        <dbReference type="SAM" id="MobiDB-lite"/>
    </source>
</evidence>
<evidence type="ECO:0000313" key="2">
    <source>
        <dbReference type="EMBL" id="KAJ5537511.1"/>
    </source>
</evidence>